<reference evidence="8" key="1">
    <citation type="submission" date="2023-04" db="EMBL/GenBank/DDBJ databases">
        <title>Phytophthora lilii NBRC 32176.</title>
        <authorList>
            <person name="Ichikawa N."/>
            <person name="Sato H."/>
            <person name="Tonouchi N."/>
        </authorList>
    </citation>
    <scope>NUCLEOTIDE SEQUENCE</scope>
    <source>
        <strain evidence="8">NBRC 32176</strain>
    </source>
</reference>
<evidence type="ECO:0000256" key="2">
    <source>
        <dbReference type="ARBA" id="ARBA00022448"/>
    </source>
</evidence>
<dbReference type="EMBL" id="BSXW01000253">
    <property type="protein sequence ID" value="GMF16501.1"/>
    <property type="molecule type" value="Genomic_DNA"/>
</dbReference>
<dbReference type="GO" id="GO:0140359">
    <property type="term" value="F:ABC-type transporter activity"/>
    <property type="evidence" value="ECO:0007669"/>
    <property type="project" value="InterPro"/>
</dbReference>
<evidence type="ECO:0000256" key="1">
    <source>
        <dbReference type="ARBA" id="ARBA00004141"/>
    </source>
</evidence>
<evidence type="ECO:0000256" key="4">
    <source>
        <dbReference type="ARBA" id="ARBA00022989"/>
    </source>
</evidence>
<dbReference type="OrthoDB" id="105165at2759"/>
<evidence type="ECO:0000313" key="9">
    <source>
        <dbReference type="Proteomes" id="UP001165083"/>
    </source>
</evidence>
<dbReference type="InterPro" id="IPR013525">
    <property type="entry name" value="ABC2_TM"/>
</dbReference>
<keyword evidence="4 6" id="KW-1133">Transmembrane helix</keyword>
<feature type="transmembrane region" description="Helical" evidence="6">
    <location>
        <begin position="218"/>
        <end position="245"/>
    </location>
</feature>
<dbReference type="AlphaFoldDB" id="A0A9W6TJK3"/>
<dbReference type="Pfam" id="PF01061">
    <property type="entry name" value="ABC2_membrane"/>
    <property type="match status" value="1"/>
</dbReference>
<keyword evidence="3 6" id="KW-0812">Transmembrane</keyword>
<accession>A0A9W6TJK3</accession>
<sequence length="361" mass="40539">MNGVRKIADSGRTIICTIYQQSTEVFNLFDLLLLLRRGGCMVFFGELGQDSKNLIDYFKALPGVKPIKPKYNPATWMLEYFADIFEDSYLKLSMMEDLNHDGVLRPSPELSELKFGRMRAASSYVQFEMLSLRYFRLYWRTPTYNLMRVEISALLACLFAIIFQGTDYSTYSGANAGVAMIFASTIFLGVISFNSVLPVAADERSSFYRERASQTYNAFWYFIAGNFVEIPYILLSTLLFCAIFFPSVGFTGYATFFYYWMVASINTLVFVYLGQLFVFALPIVAIATTIGALLISIFMLFAGFNPPTDTIPIGYKWIHWISPPSYSVSILVSLILGDCSDGNVGCNILQAAPPTVGDVTV</sequence>
<dbReference type="GO" id="GO:0016020">
    <property type="term" value="C:membrane"/>
    <property type="evidence" value="ECO:0007669"/>
    <property type="project" value="UniProtKB-SubCell"/>
</dbReference>
<organism evidence="8 9">
    <name type="scientific">Phytophthora lilii</name>
    <dbReference type="NCBI Taxonomy" id="2077276"/>
    <lineage>
        <taxon>Eukaryota</taxon>
        <taxon>Sar</taxon>
        <taxon>Stramenopiles</taxon>
        <taxon>Oomycota</taxon>
        <taxon>Peronosporomycetes</taxon>
        <taxon>Peronosporales</taxon>
        <taxon>Peronosporaceae</taxon>
        <taxon>Phytophthora</taxon>
    </lineage>
</organism>
<feature type="transmembrane region" description="Helical" evidence="6">
    <location>
        <begin position="281"/>
        <end position="304"/>
    </location>
</feature>
<keyword evidence="2" id="KW-0813">Transport</keyword>
<feature type="transmembrane region" description="Helical" evidence="6">
    <location>
        <begin position="257"/>
        <end position="274"/>
    </location>
</feature>
<gene>
    <name evidence="8" type="ORF">Plil01_000588700</name>
</gene>
<comment type="caution">
    <text evidence="8">The sequence shown here is derived from an EMBL/GenBank/DDBJ whole genome shotgun (WGS) entry which is preliminary data.</text>
</comment>
<feature type="domain" description="ABC-2 type transporter transmembrane" evidence="7">
    <location>
        <begin position="126"/>
        <end position="335"/>
    </location>
</feature>
<keyword evidence="9" id="KW-1185">Reference proteome</keyword>
<dbReference type="PANTHER" id="PTHR19241">
    <property type="entry name" value="ATP-BINDING CASSETTE TRANSPORTER"/>
    <property type="match status" value="1"/>
</dbReference>
<name>A0A9W6TJK3_9STRA</name>
<comment type="subcellular location">
    <subcellularLocation>
        <location evidence="1">Membrane</location>
        <topology evidence="1">Multi-pass membrane protein</topology>
    </subcellularLocation>
</comment>
<evidence type="ECO:0000313" key="8">
    <source>
        <dbReference type="EMBL" id="GMF16501.1"/>
    </source>
</evidence>
<protein>
    <submittedName>
        <fullName evidence="8">Unnamed protein product</fullName>
    </submittedName>
</protein>
<dbReference type="Proteomes" id="UP001165083">
    <property type="component" value="Unassembled WGS sequence"/>
</dbReference>
<evidence type="ECO:0000256" key="3">
    <source>
        <dbReference type="ARBA" id="ARBA00022692"/>
    </source>
</evidence>
<evidence type="ECO:0000256" key="6">
    <source>
        <dbReference type="SAM" id="Phobius"/>
    </source>
</evidence>
<proteinExistence type="predicted"/>
<evidence type="ECO:0000259" key="7">
    <source>
        <dbReference type="Pfam" id="PF01061"/>
    </source>
</evidence>
<keyword evidence="5 6" id="KW-0472">Membrane</keyword>
<feature type="transmembrane region" description="Helical" evidence="6">
    <location>
        <begin position="176"/>
        <end position="197"/>
    </location>
</feature>
<feature type="transmembrane region" description="Helical" evidence="6">
    <location>
        <begin position="146"/>
        <end position="164"/>
    </location>
</feature>
<evidence type="ECO:0000256" key="5">
    <source>
        <dbReference type="ARBA" id="ARBA00023136"/>
    </source>
</evidence>